<proteinExistence type="predicted"/>
<feature type="transmembrane region" description="Helical" evidence="5">
    <location>
        <begin position="319"/>
        <end position="337"/>
    </location>
</feature>
<dbReference type="CDD" id="cd17370">
    <property type="entry name" value="MFS_MJ1317_like"/>
    <property type="match status" value="1"/>
</dbReference>
<dbReference type="GO" id="GO:0005886">
    <property type="term" value="C:plasma membrane"/>
    <property type="evidence" value="ECO:0007669"/>
    <property type="project" value="UniProtKB-SubCell"/>
</dbReference>
<feature type="transmembrane region" description="Helical" evidence="5">
    <location>
        <begin position="187"/>
        <end position="209"/>
    </location>
</feature>
<feature type="transmembrane region" description="Helical" evidence="5">
    <location>
        <begin position="280"/>
        <end position="299"/>
    </location>
</feature>
<comment type="subcellular location">
    <subcellularLocation>
        <location evidence="1">Cell membrane</location>
        <topology evidence="1">Multi-pass membrane protein</topology>
    </subcellularLocation>
</comment>
<dbReference type="EMBL" id="RJSF01000044">
    <property type="protein sequence ID" value="RNM12781.1"/>
    <property type="molecule type" value="Genomic_DNA"/>
</dbReference>
<dbReference type="InterPro" id="IPR011701">
    <property type="entry name" value="MFS"/>
</dbReference>
<dbReference type="SUPFAM" id="SSF103473">
    <property type="entry name" value="MFS general substrate transporter"/>
    <property type="match status" value="1"/>
</dbReference>
<name>A0A3N0GK33_9ACTN</name>
<gene>
    <name evidence="7" type="ORF">EFL26_17340</name>
</gene>
<dbReference type="InterPro" id="IPR020846">
    <property type="entry name" value="MFS_dom"/>
</dbReference>
<dbReference type="PANTHER" id="PTHR23518">
    <property type="entry name" value="C-METHYLTRANSFERASE"/>
    <property type="match status" value="1"/>
</dbReference>
<accession>A0A3N0GK33</accession>
<feature type="transmembrane region" description="Helical" evidence="5">
    <location>
        <begin position="20"/>
        <end position="46"/>
    </location>
</feature>
<evidence type="ECO:0000313" key="7">
    <source>
        <dbReference type="EMBL" id="RNM12781.1"/>
    </source>
</evidence>
<keyword evidence="8" id="KW-1185">Reference proteome</keyword>
<organism evidence="7 8">
    <name type="scientific">Nocardioides pocheonensis</name>
    <dbReference type="NCBI Taxonomy" id="661485"/>
    <lineage>
        <taxon>Bacteria</taxon>
        <taxon>Bacillati</taxon>
        <taxon>Actinomycetota</taxon>
        <taxon>Actinomycetes</taxon>
        <taxon>Propionibacteriales</taxon>
        <taxon>Nocardioidaceae</taxon>
        <taxon>Nocardioides</taxon>
    </lineage>
</organism>
<dbReference type="Pfam" id="PF07690">
    <property type="entry name" value="MFS_1"/>
    <property type="match status" value="1"/>
</dbReference>
<feature type="transmembrane region" description="Helical" evidence="5">
    <location>
        <begin position="221"/>
        <end position="242"/>
    </location>
</feature>
<evidence type="ECO:0000256" key="2">
    <source>
        <dbReference type="ARBA" id="ARBA00022692"/>
    </source>
</evidence>
<reference evidence="7 8" key="1">
    <citation type="submission" date="2018-11" db="EMBL/GenBank/DDBJ databases">
        <authorList>
            <person name="Li F."/>
        </authorList>
    </citation>
    <scope>NUCLEOTIDE SEQUENCE [LARGE SCALE GENOMIC DNA]</scope>
    <source>
        <strain evidence="7 8">Gsoil 818</strain>
    </source>
</reference>
<dbReference type="InterPro" id="IPR036259">
    <property type="entry name" value="MFS_trans_sf"/>
</dbReference>
<dbReference type="Gene3D" id="1.20.1250.20">
    <property type="entry name" value="MFS general substrate transporter like domains"/>
    <property type="match status" value="2"/>
</dbReference>
<feature type="transmembrane region" description="Helical" evidence="5">
    <location>
        <begin position="58"/>
        <end position="82"/>
    </location>
</feature>
<evidence type="ECO:0000313" key="8">
    <source>
        <dbReference type="Proteomes" id="UP000279994"/>
    </source>
</evidence>
<evidence type="ECO:0000259" key="6">
    <source>
        <dbReference type="PROSITE" id="PS50850"/>
    </source>
</evidence>
<comment type="caution">
    <text evidence="7">The sequence shown here is derived from an EMBL/GenBank/DDBJ whole genome shotgun (WGS) entry which is preliminary data.</text>
</comment>
<feature type="transmembrane region" description="Helical" evidence="5">
    <location>
        <begin position="254"/>
        <end position="273"/>
    </location>
</feature>
<dbReference type="Proteomes" id="UP000279994">
    <property type="component" value="Unassembled WGS sequence"/>
</dbReference>
<dbReference type="AlphaFoldDB" id="A0A3N0GK33"/>
<feature type="transmembrane region" description="Helical" evidence="5">
    <location>
        <begin position="125"/>
        <end position="142"/>
    </location>
</feature>
<evidence type="ECO:0000256" key="1">
    <source>
        <dbReference type="ARBA" id="ARBA00004651"/>
    </source>
</evidence>
<dbReference type="GO" id="GO:0022857">
    <property type="term" value="F:transmembrane transporter activity"/>
    <property type="evidence" value="ECO:0007669"/>
    <property type="project" value="InterPro"/>
</dbReference>
<dbReference type="PROSITE" id="PS50850">
    <property type="entry name" value="MFS"/>
    <property type="match status" value="1"/>
</dbReference>
<keyword evidence="2 5" id="KW-0812">Transmembrane</keyword>
<evidence type="ECO:0000256" key="3">
    <source>
        <dbReference type="ARBA" id="ARBA00022989"/>
    </source>
</evidence>
<keyword evidence="3 5" id="KW-1133">Transmembrane helix</keyword>
<evidence type="ECO:0000256" key="4">
    <source>
        <dbReference type="ARBA" id="ARBA00023136"/>
    </source>
</evidence>
<protein>
    <submittedName>
        <fullName evidence="7">MFS transporter</fullName>
    </submittedName>
</protein>
<dbReference type="PANTHER" id="PTHR23518:SF2">
    <property type="entry name" value="MAJOR FACILITATOR SUPERFAMILY TRANSPORTER"/>
    <property type="match status" value="1"/>
</dbReference>
<feature type="transmembrane region" description="Helical" evidence="5">
    <location>
        <begin position="149"/>
        <end position="167"/>
    </location>
</feature>
<feature type="domain" description="Major facilitator superfamily (MFS) profile" evidence="6">
    <location>
        <begin position="1"/>
        <end position="372"/>
    </location>
</feature>
<feature type="transmembrane region" description="Helical" evidence="5">
    <location>
        <begin position="349"/>
        <end position="368"/>
    </location>
</feature>
<evidence type="ECO:0000256" key="5">
    <source>
        <dbReference type="SAM" id="Phobius"/>
    </source>
</evidence>
<dbReference type="OrthoDB" id="9803985at2"/>
<keyword evidence="4 5" id="KW-0472">Membrane</keyword>
<sequence>MQDAASELLYPLMPILLTTVLGAPAAVVGVVEGIAEGVAAITKVLAGRFSDRFRKKPLVALGYGLAAVGKVLVAAAGVWQVVLAGRAVDRLGKGIRGAPRDALLVQDIPVPARGRAFGFHRAADTAGAVVGPLIALAGYELLHHHLRPLLWVAVVPAALSVLLVFLLREERTAPARSDQAARPAPAAAPLGAAYWRVVAVLGLFSLVNFPDALLLLRLHEIGFGVVAVILAYVGYNLVYTALSFPAGVVADRLTPRSVVAIGLLVFAVAYVGLGLTEDHLAAWLLIGGYGAYTGLTDGVGKAWVSGLLPAGSQGTGQGIFQGVLGGGVLVAGLWAGLAWQVGGQGSGHVPLIVSGAVAGAIGLVLLVAPRRVAPVGVPA</sequence>